<dbReference type="PRINTS" id="PR00411">
    <property type="entry name" value="PNDRDTASEI"/>
</dbReference>
<evidence type="ECO:0000313" key="7">
    <source>
        <dbReference type="EMBL" id="OGE39874.1"/>
    </source>
</evidence>
<dbReference type="Pfam" id="PF07992">
    <property type="entry name" value="Pyr_redox_2"/>
    <property type="match status" value="1"/>
</dbReference>
<protein>
    <recommendedName>
        <fullName evidence="6">FAD/NAD(P)-binding domain-containing protein</fullName>
    </recommendedName>
</protein>
<comment type="caution">
    <text evidence="7">The sequence shown here is derived from an EMBL/GenBank/DDBJ whole genome shotgun (WGS) entry which is preliminary data.</text>
</comment>
<dbReference type="PRINTS" id="PR00368">
    <property type="entry name" value="FADPNR"/>
</dbReference>
<evidence type="ECO:0000256" key="3">
    <source>
        <dbReference type="ARBA" id="ARBA00022630"/>
    </source>
</evidence>
<dbReference type="Proteomes" id="UP000177328">
    <property type="component" value="Unassembled WGS sequence"/>
</dbReference>
<name>A0A1F5KGA0_9BACT</name>
<dbReference type="InterPro" id="IPR023753">
    <property type="entry name" value="FAD/NAD-binding_dom"/>
</dbReference>
<gene>
    <name evidence="7" type="ORF">A3D25_03620</name>
</gene>
<accession>A0A1F5KGA0</accession>
<keyword evidence="3" id="KW-0285">Flavoprotein</keyword>
<comment type="similarity">
    <text evidence="2">Belongs to the NADH dehydrogenase family.</text>
</comment>
<evidence type="ECO:0000256" key="5">
    <source>
        <dbReference type="ARBA" id="ARBA00023002"/>
    </source>
</evidence>
<dbReference type="AlphaFoldDB" id="A0A1F5KGA0"/>
<keyword evidence="5" id="KW-0560">Oxidoreductase</keyword>
<keyword evidence="4" id="KW-0274">FAD</keyword>
<dbReference type="SUPFAM" id="SSF51905">
    <property type="entry name" value="FAD/NAD(P)-binding domain"/>
    <property type="match status" value="1"/>
</dbReference>
<evidence type="ECO:0000313" key="8">
    <source>
        <dbReference type="Proteomes" id="UP000177328"/>
    </source>
</evidence>
<sequence>MIKEMEKPEIVILGAGFGGVRTALDLSSRLPFALITIINQSPFHCYSPDLYEVATASFDATKVSQEALVAAINLPLEQIFGTRKNISFLVDSVNSVDLETKSVLTGTKSLSYNYLVISLGSTTNFFGIEGTKEYAHPLKTTEDALRCRSDLEKVFSQTDKPTRVVVAGGGFSGVELAAEMSLLPHPHSEIVLLEALPSILTGMPEWSQAEALHRLEKLGVQVRTGNMITKIDEKQIYCQDKEPLGYDYLVWTSGVLAANLNGAIKGVEFTKKGQIHTSACLNLAGHPEVYVVGDMAEYIDETKNTPVPPAAWSAISEGKVAALNIELAIKGKPLKKYSPPYPSFVVAVGGKYALTNVFGLEMTGLLVWWLKQLITIHYLFSILPVRAVFSIWWKGLKVFTVHDPKRGKHV</sequence>
<dbReference type="PANTHER" id="PTHR42913">
    <property type="entry name" value="APOPTOSIS-INDUCING FACTOR 1"/>
    <property type="match status" value="1"/>
</dbReference>
<dbReference type="GO" id="GO:0003955">
    <property type="term" value="F:NAD(P)H dehydrogenase (quinone) activity"/>
    <property type="evidence" value="ECO:0007669"/>
    <property type="project" value="TreeGrafter"/>
</dbReference>
<reference evidence="7 8" key="1">
    <citation type="journal article" date="2016" name="Nat. Commun.">
        <title>Thousands of microbial genomes shed light on interconnected biogeochemical processes in an aquifer system.</title>
        <authorList>
            <person name="Anantharaman K."/>
            <person name="Brown C.T."/>
            <person name="Hug L.A."/>
            <person name="Sharon I."/>
            <person name="Castelle C.J."/>
            <person name="Probst A.J."/>
            <person name="Thomas B.C."/>
            <person name="Singh A."/>
            <person name="Wilkins M.J."/>
            <person name="Karaoz U."/>
            <person name="Brodie E.L."/>
            <person name="Williams K.H."/>
            <person name="Hubbard S.S."/>
            <person name="Banfield J.F."/>
        </authorList>
    </citation>
    <scope>NUCLEOTIDE SEQUENCE [LARGE SCALE GENOMIC DNA]</scope>
</reference>
<feature type="domain" description="FAD/NAD(P)-binding" evidence="6">
    <location>
        <begin position="9"/>
        <end position="303"/>
    </location>
</feature>
<evidence type="ECO:0000256" key="1">
    <source>
        <dbReference type="ARBA" id="ARBA00001974"/>
    </source>
</evidence>
<dbReference type="InterPro" id="IPR036188">
    <property type="entry name" value="FAD/NAD-bd_sf"/>
</dbReference>
<dbReference type="GO" id="GO:0019646">
    <property type="term" value="P:aerobic electron transport chain"/>
    <property type="evidence" value="ECO:0007669"/>
    <property type="project" value="TreeGrafter"/>
</dbReference>
<dbReference type="EMBL" id="MFDD01000014">
    <property type="protein sequence ID" value="OGE39874.1"/>
    <property type="molecule type" value="Genomic_DNA"/>
</dbReference>
<comment type="cofactor">
    <cofactor evidence="1">
        <name>FAD</name>
        <dbReference type="ChEBI" id="CHEBI:57692"/>
    </cofactor>
</comment>
<dbReference type="Gene3D" id="3.50.50.100">
    <property type="match status" value="1"/>
</dbReference>
<evidence type="ECO:0000259" key="6">
    <source>
        <dbReference type="Pfam" id="PF07992"/>
    </source>
</evidence>
<proteinExistence type="inferred from homology"/>
<evidence type="ECO:0000256" key="2">
    <source>
        <dbReference type="ARBA" id="ARBA00005272"/>
    </source>
</evidence>
<organism evidence="7 8">
    <name type="scientific">Candidatus Daviesbacteria bacterium RIFCSPHIGHO2_02_FULL_43_12</name>
    <dbReference type="NCBI Taxonomy" id="1797776"/>
    <lineage>
        <taxon>Bacteria</taxon>
        <taxon>Candidatus Daviesiibacteriota</taxon>
    </lineage>
</organism>
<dbReference type="PANTHER" id="PTHR42913:SF3">
    <property type="entry name" value="64 KDA MITOCHONDRIAL NADH DEHYDROGENASE (EUROFUNG)"/>
    <property type="match status" value="1"/>
</dbReference>
<evidence type="ECO:0000256" key="4">
    <source>
        <dbReference type="ARBA" id="ARBA00022827"/>
    </source>
</evidence>
<dbReference type="InterPro" id="IPR051169">
    <property type="entry name" value="NADH-Q_oxidoreductase"/>
</dbReference>